<dbReference type="KEGG" id="foc:127750912"/>
<protein>
    <submittedName>
        <fullName evidence="3">Uncharacterized protein LOC127750912</fullName>
    </submittedName>
</protein>
<feature type="region of interest" description="Disordered" evidence="1">
    <location>
        <begin position="42"/>
        <end position="107"/>
    </location>
</feature>
<dbReference type="Proteomes" id="UP000504606">
    <property type="component" value="Unplaced"/>
</dbReference>
<feature type="compositionally biased region" description="Acidic residues" evidence="1">
    <location>
        <begin position="84"/>
        <end position="100"/>
    </location>
</feature>
<proteinExistence type="predicted"/>
<name>A0A9C6XSM6_FRAOC</name>
<reference evidence="3" key="1">
    <citation type="submission" date="2025-08" db="UniProtKB">
        <authorList>
            <consortium name="RefSeq"/>
        </authorList>
    </citation>
    <scope>IDENTIFICATION</scope>
    <source>
        <tissue evidence="3">Whole organism</tissue>
    </source>
</reference>
<keyword evidence="2" id="KW-1185">Reference proteome</keyword>
<evidence type="ECO:0000313" key="3">
    <source>
        <dbReference type="RefSeq" id="XP_052129552.1"/>
    </source>
</evidence>
<dbReference type="GeneID" id="127750912"/>
<organism evidence="2 3">
    <name type="scientific">Frankliniella occidentalis</name>
    <name type="common">Western flower thrips</name>
    <name type="synonym">Euthrips occidentalis</name>
    <dbReference type="NCBI Taxonomy" id="133901"/>
    <lineage>
        <taxon>Eukaryota</taxon>
        <taxon>Metazoa</taxon>
        <taxon>Ecdysozoa</taxon>
        <taxon>Arthropoda</taxon>
        <taxon>Hexapoda</taxon>
        <taxon>Insecta</taxon>
        <taxon>Pterygota</taxon>
        <taxon>Neoptera</taxon>
        <taxon>Paraneoptera</taxon>
        <taxon>Thysanoptera</taxon>
        <taxon>Terebrantia</taxon>
        <taxon>Thripoidea</taxon>
        <taxon>Thripidae</taxon>
        <taxon>Frankliniella</taxon>
    </lineage>
</organism>
<evidence type="ECO:0000256" key="1">
    <source>
        <dbReference type="SAM" id="MobiDB-lite"/>
    </source>
</evidence>
<feature type="non-terminal residue" evidence="3">
    <location>
        <position position="154"/>
    </location>
</feature>
<accession>A0A9C6XSM6</accession>
<sequence>MFQVGCRLRNVGLLWVLLLTCSNILLTVRLLSSTTDCGPGHLPGHGRAALVKAHQQHPQGPQGPQDDNRAELPAEQQDPLEPLPPEDELDQQPNVEEDPDTISVEPALGRWDNRRVLKMFDHAMVGGRFAELSAEYKVTLATQTSLERLHSLVQ</sequence>
<feature type="compositionally biased region" description="Low complexity" evidence="1">
    <location>
        <begin position="56"/>
        <end position="65"/>
    </location>
</feature>
<dbReference type="AlphaFoldDB" id="A0A9C6XSM6"/>
<dbReference type="RefSeq" id="XP_052129552.1">
    <property type="nucleotide sequence ID" value="XM_052273592.1"/>
</dbReference>
<evidence type="ECO:0000313" key="2">
    <source>
        <dbReference type="Proteomes" id="UP000504606"/>
    </source>
</evidence>
<gene>
    <name evidence="3" type="primary">LOC127750912</name>
</gene>
<dbReference type="OrthoDB" id="10630176at2759"/>